<feature type="transmembrane region" description="Helical" evidence="6">
    <location>
        <begin position="608"/>
        <end position="627"/>
    </location>
</feature>
<dbReference type="GO" id="GO:0005524">
    <property type="term" value="F:ATP binding"/>
    <property type="evidence" value="ECO:0007669"/>
    <property type="project" value="InterPro"/>
</dbReference>
<dbReference type="SUPFAM" id="SSF81665">
    <property type="entry name" value="Calcium ATPase, transmembrane domain M"/>
    <property type="match status" value="1"/>
</dbReference>
<evidence type="ECO:0000256" key="6">
    <source>
        <dbReference type="SAM" id="Phobius"/>
    </source>
</evidence>
<evidence type="ECO:0000256" key="4">
    <source>
        <dbReference type="ARBA" id="ARBA00022989"/>
    </source>
</evidence>
<dbReference type="SUPFAM" id="SSF81660">
    <property type="entry name" value="Metal cation-transporting ATPase, ATP-binding domain N"/>
    <property type="match status" value="1"/>
</dbReference>
<name>A0AA88ZQG3_CLONO</name>
<dbReference type="InterPro" id="IPR018303">
    <property type="entry name" value="ATPase_P-typ_P_site"/>
</dbReference>
<dbReference type="Proteomes" id="UP000030016">
    <property type="component" value="Unassembled WGS sequence"/>
</dbReference>
<comment type="subcellular location">
    <subcellularLocation>
        <location evidence="1">Membrane</location>
        <topology evidence="1">Multi-pass membrane protein</topology>
    </subcellularLocation>
</comment>
<dbReference type="CDD" id="cd02609">
    <property type="entry name" value="P-type_ATPase"/>
    <property type="match status" value="1"/>
</dbReference>
<dbReference type="Gene3D" id="3.40.1110.10">
    <property type="entry name" value="Calcium-transporting ATPase, cytoplasmic domain N"/>
    <property type="match status" value="1"/>
</dbReference>
<dbReference type="SUPFAM" id="SSF81653">
    <property type="entry name" value="Calcium ATPase, transduction domain A"/>
    <property type="match status" value="1"/>
</dbReference>
<evidence type="ECO:0000313" key="9">
    <source>
        <dbReference type="Proteomes" id="UP000030016"/>
    </source>
</evidence>
<protein>
    <submittedName>
        <fullName evidence="8">Carbonate dehydratase</fullName>
    </submittedName>
</protein>
<evidence type="ECO:0000256" key="2">
    <source>
        <dbReference type="ARBA" id="ARBA00022692"/>
    </source>
</evidence>
<dbReference type="InterPro" id="IPR023214">
    <property type="entry name" value="HAD_sf"/>
</dbReference>
<dbReference type="Gene3D" id="1.20.1110.10">
    <property type="entry name" value="Calcium-transporting ATPase, transmembrane domain"/>
    <property type="match status" value="1"/>
</dbReference>
<sequence>MTNNEHDKQNNLMGLTKNQVEKRIKEGKVNTIPKAPSRTFKQILRANLFTSYNLLNAILAIAVFMAGSPKNAIFAGVIIVNTLIGIFQEVRAKTILEKLSVINKKKVRVLRDGIIETIDIEEVVIDDVMLLKDGEQILVDCTVINNGELEVDESLITGESDSILKRNNDKLLSGSFVTSGTAYVKVTGVGKDTYAAKLAEEAKKFKLINSKLQIAINKIFRVIIVLVIPIGILLTYTQLIYVKKSWQDALIGSVSGIVGMVPEGLVLLTSATFVVAVIRLSKWDTLIQELPATEVLARVDVLCLDKTGTITKGDLKVSDVVPFKEENKELVDKVISSIVHSSKSKNQTEKALLHKYKVDPKIEIINKIPFSSKRKWSAIEFKNEGMWILGAPEMILKEEYKEIEKQVESAAQEGMRVLLLAKFNGEVLDESLAGKVEKIALIFMEDIIRENANETIGYFNKESVNLKIISGDNPVTVSAIAKKVGVKNADKYIDARDLPEDEEELSKIVEEVSIFGRVSPHQKKSIVKALKKNKHTVAMTGDGVNDVLALKEADCGIAMASGSDATKAVAQLVLMKSDFAALPHVVVEGRRLINNLEKVSELFLSKTVYFIILSIIVAFLLVPFPIIPIQLTLVGSLSIGIPAFFLALSPNKEIIKDNFLKRVLGYAIPNGVVIGISTLIMFSFGYRRGLPLEECRTLALIIFSVLSLFVLIKVSRPLNLYRIAVTFSMAILFVLTFMIPYTRKVFVIKLLEAKYVLPTVLVCILAIIGIIVLSILNRKVIKS</sequence>
<organism evidence="8 9">
    <name type="scientific">Clostridium novyi A str. 4570</name>
    <dbReference type="NCBI Taxonomy" id="1444290"/>
    <lineage>
        <taxon>Bacteria</taxon>
        <taxon>Bacillati</taxon>
        <taxon>Bacillota</taxon>
        <taxon>Clostridia</taxon>
        <taxon>Eubacteriales</taxon>
        <taxon>Clostridiaceae</taxon>
        <taxon>Clostridium</taxon>
    </lineage>
</organism>
<dbReference type="InterPro" id="IPR008250">
    <property type="entry name" value="ATPase_P-typ_transduc_dom_A_sf"/>
</dbReference>
<dbReference type="SFLD" id="SFLDG00002">
    <property type="entry name" value="C1.7:_P-type_atpase_like"/>
    <property type="match status" value="1"/>
</dbReference>
<gene>
    <name evidence="8" type="ORF">Z969_03275</name>
</gene>
<dbReference type="RefSeq" id="WP_039249051.1">
    <property type="nucleotide sequence ID" value="NZ_JDRX01000004.1"/>
</dbReference>
<dbReference type="Gene3D" id="3.40.50.1000">
    <property type="entry name" value="HAD superfamily/HAD-like"/>
    <property type="match status" value="1"/>
</dbReference>
<evidence type="ECO:0000313" key="8">
    <source>
        <dbReference type="EMBL" id="KGN03026.1"/>
    </source>
</evidence>
<feature type="transmembrane region" description="Helical" evidence="6">
    <location>
        <begin position="663"/>
        <end position="685"/>
    </location>
</feature>
<feature type="transmembrane region" description="Helical" evidence="6">
    <location>
        <begin position="254"/>
        <end position="278"/>
    </location>
</feature>
<feature type="transmembrane region" description="Helical" evidence="6">
    <location>
        <begin position="633"/>
        <end position="651"/>
    </location>
</feature>
<dbReference type="Gene3D" id="2.70.150.10">
    <property type="entry name" value="Calcium-transporting ATPase, cytoplasmic transduction domain A"/>
    <property type="match status" value="1"/>
</dbReference>
<dbReference type="InterPro" id="IPR023299">
    <property type="entry name" value="ATPase_P-typ_cyto_dom_N"/>
</dbReference>
<dbReference type="InterPro" id="IPR044492">
    <property type="entry name" value="P_typ_ATPase_HD_dom"/>
</dbReference>
<dbReference type="AlphaFoldDB" id="A0AA88ZQG3"/>
<dbReference type="PRINTS" id="PR00119">
    <property type="entry name" value="CATATPASE"/>
</dbReference>
<dbReference type="InterPro" id="IPR059000">
    <property type="entry name" value="ATPase_P-type_domA"/>
</dbReference>
<dbReference type="GO" id="GO:0016887">
    <property type="term" value="F:ATP hydrolysis activity"/>
    <property type="evidence" value="ECO:0007669"/>
    <property type="project" value="InterPro"/>
</dbReference>
<feature type="transmembrane region" description="Helical" evidence="6">
    <location>
        <begin position="219"/>
        <end position="242"/>
    </location>
</feature>
<evidence type="ECO:0000256" key="1">
    <source>
        <dbReference type="ARBA" id="ARBA00004141"/>
    </source>
</evidence>
<comment type="caution">
    <text evidence="8">The sequence shown here is derived from an EMBL/GenBank/DDBJ whole genome shotgun (WGS) entry which is preliminary data.</text>
</comment>
<dbReference type="InterPro" id="IPR001757">
    <property type="entry name" value="P_typ_ATPase"/>
</dbReference>
<reference evidence="8 9" key="1">
    <citation type="submission" date="2014-01" db="EMBL/GenBank/DDBJ databases">
        <title>Plasmidome dynamics in the species complex Clostridium novyi sensu lato converts strains of independent lineages into distinctly different pathogens.</title>
        <authorList>
            <person name="Skarin H."/>
            <person name="Segerman B."/>
        </authorList>
    </citation>
    <scope>NUCLEOTIDE SEQUENCE [LARGE SCALE GENOMIC DNA]</scope>
    <source>
        <strain evidence="8 9">4570</strain>
    </source>
</reference>
<feature type="transmembrane region" description="Helical" evidence="6">
    <location>
        <begin position="697"/>
        <end position="714"/>
    </location>
</feature>
<evidence type="ECO:0000256" key="5">
    <source>
        <dbReference type="ARBA" id="ARBA00023136"/>
    </source>
</evidence>
<dbReference type="Pfam" id="PF00702">
    <property type="entry name" value="Hydrolase"/>
    <property type="match status" value="1"/>
</dbReference>
<dbReference type="EMBL" id="JDRX01000004">
    <property type="protein sequence ID" value="KGN03026.1"/>
    <property type="molecule type" value="Genomic_DNA"/>
</dbReference>
<dbReference type="NCBIfam" id="TIGR01494">
    <property type="entry name" value="ATPase_P-type"/>
    <property type="match status" value="2"/>
</dbReference>
<feature type="transmembrane region" description="Helical" evidence="6">
    <location>
        <begin position="755"/>
        <end position="776"/>
    </location>
</feature>
<keyword evidence="3" id="KW-1278">Translocase</keyword>
<keyword evidence="2 6" id="KW-0812">Transmembrane</keyword>
<accession>A0AA88ZQG3</accession>
<dbReference type="PROSITE" id="PS00154">
    <property type="entry name" value="ATPASE_E1_E2"/>
    <property type="match status" value="1"/>
</dbReference>
<keyword evidence="4 6" id="KW-1133">Transmembrane helix</keyword>
<dbReference type="GO" id="GO:0016020">
    <property type="term" value="C:membrane"/>
    <property type="evidence" value="ECO:0007669"/>
    <property type="project" value="UniProtKB-SubCell"/>
</dbReference>
<feature type="transmembrane region" description="Helical" evidence="6">
    <location>
        <begin position="72"/>
        <end position="90"/>
    </location>
</feature>
<proteinExistence type="predicted"/>
<dbReference type="SUPFAM" id="SSF56784">
    <property type="entry name" value="HAD-like"/>
    <property type="match status" value="1"/>
</dbReference>
<evidence type="ECO:0000259" key="7">
    <source>
        <dbReference type="Pfam" id="PF00122"/>
    </source>
</evidence>
<dbReference type="Pfam" id="PF00122">
    <property type="entry name" value="E1-E2_ATPase"/>
    <property type="match status" value="1"/>
</dbReference>
<feature type="transmembrane region" description="Helical" evidence="6">
    <location>
        <begin position="721"/>
        <end position="743"/>
    </location>
</feature>
<feature type="domain" description="P-type ATPase A" evidence="7">
    <location>
        <begin position="103"/>
        <end position="202"/>
    </location>
</feature>
<dbReference type="PRINTS" id="PR00120">
    <property type="entry name" value="HATPASE"/>
</dbReference>
<dbReference type="InterPro" id="IPR023298">
    <property type="entry name" value="ATPase_P-typ_TM_dom_sf"/>
</dbReference>
<evidence type="ECO:0000256" key="3">
    <source>
        <dbReference type="ARBA" id="ARBA00022967"/>
    </source>
</evidence>
<dbReference type="InterPro" id="IPR036412">
    <property type="entry name" value="HAD-like_sf"/>
</dbReference>
<dbReference type="PANTHER" id="PTHR42861">
    <property type="entry name" value="CALCIUM-TRANSPORTING ATPASE"/>
    <property type="match status" value="1"/>
</dbReference>
<keyword evidence="5 6" id="KW-0472">Membrane</keyword>
<dbReference type="SFLD" id="SFLDF00027">
    <property type="entry name" value="p-type_atpase"/>
    <property type="match status" value="1"/>
</dbReference>
<dbReference type="SFLD" id="SFLDS00003">
    <property type="entry name" value="Haloacid_Dehalogenase"/>
    <property type="match status" value="1"/>
</dbReference>
<feature type="transmembrane region" description="Helical" evidence="6">
    <location>
        <begin position="46"/>
        <end position="66"/>
    </location>
</feature>